<name>A0A5J4VZ41_9EUKA</name>
<protein>
    <submittedName>
        <fullName evidence="1">Uncharacterized protein</fullName>
    </submittedName>
</protein>
<evidence type="ECO:0000313" key="1">
    <source>
        <dbReference type="EMBL" id="KAA6387519.1"/>
    </source>
</evidence>
<sequence length="106" mass="11761">MPVEIALYGVDGTIVKLFNDTQPLENIQIKAHDLTLDITDVKLKNFLRGSYNELTNVKIVRDEGQTAINQISIISAINFMAHFDNITIDGESKAGLEPLFQIGKTT</sequence>
<reference evidence="1 2" key="1">
    <citation type="submission" date="2019-03" db="EMBL/GenBank/DDBJ databases">
        <title>Single cell metagenomics reveals metabolic interactions within the superorganism composed of flagellate Streblomastix strix and complex community of Bacteroidetes bacteria on its surface.</title>
        <authorList>
            <person name="Treitli S.C."/>
            <person name="Kolisko M."/>
            <person name="Husnik F."/>
            <person name="Keeling P."/>
            <person name="Hampl V."/>
        </authorList>
    </citation>
    <scope>NUCLEOTIDE SEQUENCE [LARGE SCALE GENOMIC DNA]</scope>
    <source>
        <strain evidence="1">ST1C</strain>
    </source>
</reference>
<gene>
    <name evidence="1" type="ORF">EZS28_016954</name>
</gene>
<comment type="caution">
    <text evidence="1">The sequence shown here is derived from an EMBL/GenBank/DDBJ whole genome shotgun (WGS) entry which is preliminary data.</text>
</comment>
<proteinExistence type="predicted"/>
<dbReference type="AlphaFoldDB" id="A0A5J4VZ41"/>
<evidence type="ECO:0000313" key="2">
    <source>
        <dbReference type="Proteomes" id="UP000324800"/>
    </source>
</evidence>
<accession>A0A5J4VZ41</accession>
<organism evidence="1 2">
    <name type="scientific">Streblomastix strix</name>
    <dbReference type="NCBI Taxonomy" id="222440"/>
    <lineage>
        <taxon>Eukaryota</taxon>
        <taxon>Metamonada</taxon>
        <taxon>Preaxostyla</taxon>
        <taxon>Oxymonadida</taxon>
        <taxon>Streblomastigidae</taxon>
        <taxon>Streblomastix</taxon>
    </lineage>
</organism>
<dbReference type="Proteomes" id="UP000324800">
    <property type="component" value="Unassembled WGS sequence"/>
</dbReference>
<dbReference type="EMBL" id="SNRW01004342">
    <property type="protein sequence ID" value="KAA6387519.1"/>
    <property type="molecule type" value="Genomic_DNA"/>
</dbReference>